<feature type="non-terminal residue" evidence="1">
    <location>
        <position position="61"/>
    </location>
</feature>
<evidence type="ECO:0000313" key="2">
    <source>
        <dbReference type="Proteomes" id="UP000229559"/>
    </source>
</evidence>
<dbReference type="Proteomes" id="UP000229559">
    <property type="component" value="Unassembled WGS sequence"/>
</dbReference>
<sequence>MKKTDLHQIDLVAKIARLEEEVRKTPYHKGTEHYIGKLRAKIAKLKNQEEQVLKKSGGRFG</sequence>
<comment type="caution">
    <text evidence="1">The sequence shown here is derived from an EMBL/GenBank/DDBJ whole genome shotgun (WGS) entry which is preliminary data.</text>
</comment>
<gene>
    <name evidence="1" type="ORF">COT04_02080</name>
</gene>
<proteinExistence type="predicted"/>
<dbReference type="EMBL" id="PEXA01000058">
    <property type="protein sequence ID" value="PIU33059.1"/>
    <property type="molecule type" value="Genomic_DNA"/>
</dbReference>
<reference evidence="2" key="1">
    <citation type="submission" date="2017-09" db="EMBL/GenBank/DDBJ databases">
        <title>Depth-based differentiation of microbial function through sediment-hosted aquifers and enrichment of novel symbionts in the deep terrestrial subsurface.</title>
        <authorList>
            <person name="Probst A.J."/>
            <person name="Ladd B."/>
            <person name="Jarett J.K."/>
            <person name="Geller-Mcgrath D.E."/>
            <person name="Sieber C.M.K."/>
            <person name="Emerson J.B."/>
            <person name="Anantharaman K."/>
            <person name="Thomas B.C."/>
            <person name="Malmstrom R."/>
            <person name="Stieglmeier M."/>
            <person name="Klingl A."/>
            <person name="Woyke T."/>
            <person name="Ryan C.M."/>
            <person name="Banfield J.F."/>
        </authorList>
    </citation>
    <scope>NUCLEOTIDE SEQUENCE [LARGE SCALE GENOMIC DNA]</scope>
</reference>
<protein>
    <submittedName>
        <fullName evidence="1">Uncharacterized protein</fullName>
    </submittedName>
</protein>
<dbReference type="AlphaFoldDB" id="A0A2M6YPJ6"/>
<accession>A0A2M6YPJ6</accession>
<dbReference type="Gene3D" id="6.10.140.1070">
    <property type="match status" value="1"/>
</dbReference>
<name>A0A2M6YPJ6_9BACT</name>
<evidence type="ECO:0000313" key="1">
    <source>
        <dbReference type="EMBL" id="PIU33059.1"/>
    </source>
</evidence>
<organism evidence="1 2">
    <name type="scientific">Candidatus Shapirobacteria bacterium CG07_land_8_20_14_0_80_39_12</name>
    <dbReference type="NCBI Taxonomy" id="1974480"/>
    <lineage>
        <taxon>Bacteria</taxon>
        <taxon>Candidatus Shapironibacteriota</taxon>
    </lineage>
</organism>